<dbReference type="Pfam" id="PF00970">
    <property type="entry name" value="FAD_binding_6"/>
    <property type="match status" value="1"/>
</dbReference>
<dbReference type="GO" id="GO:0051537">
    <property type="term" value="F:2 iron, 2 sulfur cluster binding"/>
    <property type="evidence" value="ECO:0007669"/>
    <property type="project" value="InterPro"/>
</dbReference>
<dbReference type="GO" id="GO:0016491">
    <property type="term" value="F:oxidoreductase activity"/>
    <property type="evidence" value="ECO:0007669"/>
    <property type="project" value="InterPro"/>
</dbReference>
<dbReference type="PANTHER" id="PTHR47354:SF5">
    <property type="entry name" value="PROTEIN RFBI"/>
    <property type="match status" value="1"/>
</dbReference>
<dbReference type="SUPFAM" id="SSF63380">
    <property type="entry name" value="Riboflavin synthase domain-like"/>
    <property type="match status" value="1"/>
</dbReference>
<dbReference type="InterPro" id="IPR017938">
    <property type="entry name" value="Riboflavin_synthase-like_b-brl"/>
</dbReference>
<dbReference type="SUPFAM" id="SSF54292">
    <property type="entry name" value="2Fe-2S ferredoxin-like"/>
    <property type="match status" value="1"/>
</dbReference>
<dbReference type="Gene3D" id="2.40.30.10">
    <property type="entry name" value="Translation factors"/>
    <property type="match status" value="1"/>
</dbReference>
<dbReference type="PRINTS" id="PR00371">
    <property type="entry name" value="FPNCR"/>
</dbReference>
<reference evidence="4" key="1">
    <citation type="submission" date="2020-10" db="EMBL/GenBank/DDBJ databases">
        <title>Bacterium isolated from coastal waters sediment.</title>
        <authorList>
            <person name="Chen R.-J."/>
            <person name="Lu D.-C."/>
            <person name="Zhu K.-L."/>
            <person name="Du Z.-J."/>
        </authorList>
    </citation>
    <scope>NUCLEOTIDE SEQUENCE</scope>
    <source>
        <strain evidence="4">N1Y112</strain>
    </source>
</reference>
<dbReference type="InterPro" id="IPR001433">
    <property type="entry name" value="OxRdtase_FAD/NAD-bd"/>
</dbReference>
<dbReference type="PROSITE" id="PS51085">
    <property type="entry name" value="2FE2S_FER_2"/>
    <property type="match status" value="1"/>
</dbReference>
<evidence type="ECO:0000256" key="1">
    <source>
        <dbReference type="ARBA" id="ARBA00034078"/>
    </source>
</evidence>
<dbReference type="EMBL" id="JADEYS010000021">
    <property type="protein sequence ID" value="MBE9399042.1"/>
    <property type="molecule type" value="Genomic_DNA"/>
</dbReference>
<dbReference type="CDD" id="cd00207">
    <property type="entry name" value="fer2"/>
    <property type="match status" value="1"/>
</dbReference>
<evidence type="ECO:0000259" key="3">
    <source>
        <dbReference type="PROSITE" id="PS51384"/>
    </source>
</evidence>
<dbReference type="InterPro" id="IPR001709">
    <property type="entry name" value="Flavoprot_Pyr_Nucl_cyt_Rdtase"/>
</dbReference>
<dbReference type="PROSITE" id="PS51384">
    <property type="entry name" value="FAD_FR"/>
    <property type="match status" value="1"/>
</dbReference>
<dbReference type="InterPro" id="IPR039261">
    <property type="entry name" value="FNR_nucleotide-bd"/>
</dbReference>
<dbReference type="PRINTS" id="PR00410">
    <property type="entry name" value="PHEHYDRXLASE"/>
</dbReference>
<dbReference type="Proteomes" id="UP000640333">
    <property type="component" value="Unassembled WGS sequence"/>
</dbReference>
<gene>
    <name evidence="4" type="ORF">IOQ59_17420</name>
</gene>
<dbReference type="SUPFAM" id="SSF52343">
    <property type="entry name" value="Ferredoxin reductase-like, C-terminal NADP-linked domain"/>
    <property type="match status" value="1"/>
</dbReference>
<dbReference type="Pfam" id="PF00111">
    <property type="entry name" value="Fer2"/>
    <property type="match status" value="1"/>
</dbReference>
<proteinExistence type="predicted"/>
<protein>
    <submittedName>
        <fullName evidence="4">2Fe-2S iron-sulfur cluster binding domain-containing protein</fullName>
    </submittedName>
</protein>
<dbReference type="InterPro" id="IPR001041">
    <property type="entry name" value="2Fe-2S_ferredoxin-type"/>
</dbReference>
<dbReference type="InterPro" id="IPR008333">
    <property type="entry name" value="Cbr1-like_FAD-bd_dom"/>
</dbReference>
<sequence>MSSAEAVAVQEVTSKVTYRFNDGVEFEAISGEGDTLLDVARNNEVPIVHQCLTGSCASCICRVDTGDVSMDSDRVMSLLPSEAREGFRLTCTAYADTDCVVDLDYPSTFSEDHAASQSVITIEELEWVNHNTVRITAELDEDAEMENFEAGQYVQLKVPGTEEWRSYSMSSTVRDLPELTFYIRVLDDGVMSNYLRDRAAVGDTLEIDGPYGVFYLREEKVPQIMIAGGTGLAPMMSMIDTLRLSNFRRKPVILAFGCSFEKDLFAQDELELRGNWMRNLDVRTCVSRPEGDWDGLTMRAQYSITKDDITEDTIAYLCGPPAMNEAAREHLEELGVKGENIHVELFDTAHA</sequence>
<feature type="domain" description="2Fe-2S ferredoxin-type" evidence="2">
    <location>
        <begin position="14"/>
        <end position="107"/>
    </location>
</feature>
<dbReference type="PROSITE" id="PS00197">
    <property type="entry name" value="2FE2S_FER_1"/>
    <property type="match status" value="1"/>
</dbReference>
<comment type="caution">
    <text evidence="4">The sequence shown here is derived from an EMBL/GenBank/DDBJ whole genome shotgun (WGS) entry which is preliminary data.</text>
</comment>
<dbReference type="Gene3D" id="3.40.50.80">
    <property type="entry name" value="Nucleotide-binding domain of ferredoxin-NADP reductase (FNR) module"/>
    <property type="match status" value="1"/>
</dbReference>
<name>A0A8J7FSC7_9GAMM</name>
<dbReference type="InterPro" id="IPR050415">
    <property type="entry name" value="MRET"/>
</dbReference>
<organism evidence="4 5">
    <name type="scientific">Pontibacterium sinense</name>
    <dbReference type="NCBI Taxonomy" id="2781979"/>
    <lineage>
        <taxon>Bacteria</taxon>
        <taxon>Pseudomonadati</taxon>
        <taxon>Pseudomonadota</taxon>
        <taxon>Gammaproteobacteria</taxon>
        <taxon>Oceanospirillales</taxon>
        <taxon>Oceanospirillaceae</taxon>
        <taxon>Pontibacterium</taxon>
    </lineage>
</organism>
<dbReference type="Gene3D" id="3.10.20.30">
    <property type="match status" value="1"/>
</dbReference>
<dbReference type="InterPro" id="IPR017927">
    <property type="entry name" value="FAD-bd_FR_type"/>
</dbReference>
<dbReference type="Pfam" id="PF00175">
    <property type="entry name" value="NAD_binding_1"/>
    <property type="match status" value="1"/>
</dbReference>
<dbReference type="InterPro" id="IPR012675">
    <property type="entry name" value="Beta-grasp_dom_sf"/>
</dbReference>
<dbReference type="AlphaFoldDB" id="A0A8J7FSC7"/>
<evidence type="ECO:0000313" key="5">
    <source>
        <dbReference type="Proteomes" id="UP000640333"/>
    </source>
</evidence>
<dbReference type="RefSeq" id="WP_193954735.1">
    <property type="nucleotide sequence ID" value="NZ_JADEYS010000021.1"/>
</dbReference>
<feature type="domain" description="FAD-binding FR-type" evidence="3">
    <location>
        <begin position="112"/>
        <end position="217"/>
    </location>
</feature>
<comment type="cofactor">
    <cofactor evidence="1">
        <name>[2Fe-2S] cluster</name>
        <dbReference type="ChEBI" id="CHEBI:190135"/>
    </cofactor>
</comment>
<dbReference type="PANTHER" id="PTHR47354">
    <property type="entry name" value="NADH OXIDOREDUCTASE HCR"/>
    <property type="match status" value="1"/>
</dbReference>
<keyword evidence="5" id="KW-1185">Reference proteome</keyword>
<dbReference type="InterPro" id="IPR036010">
    <property type="entry name" value="2Fe-2S_ferredoxin-like_sf"/>
</dbReference>
<dbReference type="InterPro" id="IPR006058">
    <property type="entry name" value="2Fe2S_fd_BS"/>
</dbReference>
<evidence type="ECO:0000313" key="4">
    <source>
        <dbReference type="EMBL" id="MBE9399042.1"/>
    </source>
</evidence>
<evidence type="ECO:0000259" key="2">
    <source>
        <dbReference type="PROSITE" id="PS51085"/>
    </source>
</evidence>
<accession>A0A8J7FSC7</accession>